<feature type="domain" description="SIS" evidence="2">
    <location>
        <begin position="26"/>
        <end position="166"/>
    </location>
</feature>
<dbReference type="GO" id="GO:0097367">
    <property type="term" value="F:carbohydrate derivative binding"/>
    <property type="evidence" value="ECO:0007669"/>
    <property type="project" value="InterPro"/>
</dbReference>
<reference evidence="4" key="1">
    <citation type="submission" date="2017-06" db="EMBL/GenBank/DDBJ databases">
        <title>FDA dAtabase for Regulatory Grade micrObial Sequences (FDA-ARGOS): Supporting development and validation of Infectious Disease Dx tests.</title>
        <authorList>
            <person name="Goldberg B."/>
            <person name="Campos J."/>
            <person name="Tallon L."/>
            <person name="Sadzewicz L."/>
            <person name="Sengamalay N."/>
            <person name="Ott S."/>
            <person name="Godinez A."/>
            <person name="Nagaraj S."/>
            <person name="Vavikolanu K."/>
            <person name="Nadendla S."/>
            <person name="George J."/>
            <person name="Geyer C."/>
            <person name="Sichtig H."/>
        </authorList>
    </citation>
    <scope>NUCLEOTIDE SEQUENCE [LARGE SCALE GENOMIC DNA]</scope>
    <source>
        <strain evidence="4">FDAARGOS_285</strain>
    </source>
</reference>
<dbReference type="SUPFAM" id="SSF53697">
    <property type="entry name" value="SIS domain"/>
    <property type="match status" value="1"/>
</dbReference>
<gene>
    <name evidence="3" type="primary">hxlB</name>
    <name evidence="3" type="ORF">CEP64_01025</name>
</gene>
<dbReference type="GO" id="GO:0016853">
    <property type="term" value="F:isomerase activity"/>
    <property type="evidence" value="ECO:0007669"/>
    <property type="project" value="InterPro"/>
</dbReference>
<evidence type="ECO:0000313" key="3">
    <source>
        <dbReference type="EMBL" id="ASE33229.1"/>
    </source>
</evidence>
<sequence length="179" mass="19549">MSRYQLILNELTQTLNQVDLKDTEQFVNSLQSEVPVFVAAKGRSAFVANSFAMRLNQLGKKSYVVGETSAPSIKEGDKLLIVSGSGSTAHLKLLAQTAKDIGANIILISTKEQSPIAEIADDVIVLPAGTKYDEKGSEQPLGSLFEQSTQLYLDSIVMDLMKQLNVSETFMQNKHANLE</sequence>
<dbReference type="InterPro" id="IPR001347">
    <property type="entry name" value="SIS_dom"/>
</dbReference>
<dbReference type="GO" id="GO:1901135">
    <property type="term" value="P:carbohydrate derivative metabolic process"/>
    <property type="evidence" value="ECO:0007669"/>
    <property type="project" value="InterPro"/>
</dbReference>
<dbReference type="Pfam" id="PF01380">
    <property type="entry name" value="SIS"/>
    <property type="match status" value="1"/>
</dbReference>
<name>A0AAI8GSX9_MAMSC</name>
<dbReference type="NCBIfam" id="TIGR03127">
    <property type="entry name" value="RuMP_HxlB"/>
    <property type="match status" value="1"/>
</dbReference>
<dbReference type="Proteomes" id="UP000197058">
    <property type="component" value="Chromosome"/>
</dbReference>
<dbReference type="PROSITE" id="PS51464">
    <property type="entry name" value="SIS"/>
    <property type="match status" value="1"/>
</dbReference>
<proteinExistence type="inferred from homology"/>
<evidence type="ECO:0000313" key="4">
    <source>
        <dbReference type="Proteomes" id="UP000197058"/>
    </source>
</evidence>
<protein>
    <submittedName>
        <fullName evidence="3">6-phospho-3-hexuloisomerase</fullName>
    </submittedName>
</protein>
<dbReference type="InterPro" id="IPR046348">
    <property type="entry name" value="SIS_dom_sf"/>
</dbReference>
<dbReference type="RefSeq" id="WP_088592171.1">
    <property type="nucleotide sequence ID" value="NZ_CP022046.2"/>
</dbReference>
<dbReference type="Gene3D" id="3.40.50.10490">
    <property type="entry name" value="Glucose-6-phosphate isomerase like protein, domain 1"/>
    <property type="match status" value="1"/>
</dbReference>
<comment type="similarity">
    <text evidence="1">Belongs to the SIS family. PHI subfamily.</text>
</comment>
<dbReference type="EMBL" id="CP022046">
    <property type="protein sequence ID" value="ASE33229.1"/>
    <property type="molecule type" value="Genomic_DNA"/>
</dbReference>
<evidence type="ECO:0000256" key="1">
    <source>
        <dbReference type="ARBA" id="ARBA00009235"/>
    </source>
</evidence>
<dbReference type="KEGG" id="sscu:CEP64_01025"/>
<dbReference type="PANTHER" id="PTHR43443:SF1">
    <property type="entry name" value="3-HEXULOSE-6-PHOSPHATE ISOMERASE"/>
    <property type="match status" value="1"/>
</dbReference>
<dbReference type="InterPro" id="IPR017552">
    <property type="entry name" value="PHI/rmpB"/>
</dbReference>
<dbReference type="PANTHER" id="PTHR43443">
    <property type="entry name" value="3-HEXULOSE-6-PHOSPHATE ISOMERASE"/>
    <property type="match status" value="1"/>
</dbReference>
<dbReference type="AlphaFoldDB" id="A0AAI8GSX9"/>
<dbReference type="CDD" id="cd05005">
    <property type="entry name" value="SIS_PHI"/>
    <property type="match status" value="1"/>
</dbReference>
<evidence type="ECO:0000259" key="2">
    <source>
        <dbReference type="PROSITE" id="PS51464"/>
    </source>
</evidence>
<accession>A0AAI8GSX9</accession>
<organism evidence="3 4">
    <name type="scientific">Mammaliicoccus sciuri</name>
    <name type="common">Staphylococcus sciuri</name>
    <dbReference type="NCBI Taxonomy" id="1296"/>
    <lineage>
        <taxon>Bacteria</taxon>
        <taxon>Bacillati</taxon>
        <taxon>Bacillota</taxon>
        <taxon>Bacilli</taxon>
        <taxon>Bacillales</taxon>
        <taxon>Staphylococcaceae</taxon>
        <taxon>Mammaliicoccus</taxon>
    </lineage>
</organism>